<sequence length="129" mass="14119">MTIPEPRSTHVVRRGAAETPCWCAAPRDHLIGEEILTPAQIAARAITNVGWTLDPGGFRIATAHAAQAVIETAAAVTNRIRARHSAGHWCIDAEGRPDMFHPDRSLGFNWPCPELEYLGQIDAEFGVLR</sequence>
<protein>
    <submittedName>
        <fullName evidence="1">Uncharacterized protein</fullName>
    </submittedName>
</protein>
<keyword evidence="2" id="KW-1185">Reference proteome</keyword>
<gene>
    <name evidence="1" type="ORF">ATK74_0836</name>
</gene>
<dbReference type="RefSeq" id="WP_098459856.1">
    <property type="nucleotide sequence ID" value="NZ_PDJC01000001.1"/>
</dbReference>
<organism evidence="1 2">
    <name type="scientific">Propionicimonas paludicola</name>
    <dbReference type="NCBI Taxonomy" id="185243"/>
    <lineage>
        <taxon>Bacteria</taxon>
        <taxon>Bacillati</taxon>
        <taxon>Actinomycetota</taxon>
        <taxon>Actinomycetes</taxon>
        <taxon>Propionibacteriales</taxon>
        <taxon>Nocardioidaceae</taxon>
        <taxon>Propionicimonas</taxon>
    </lineage>
</organism>
<comment type="caution">
    <text evidence="1">The sequence shown here is derived from an EMBL/GenBank/DDBJ whole genome shotgun (WGS) entry which is preliminary data.</text>
</comment>
<evidence type="ECO:0000313" key="2">
    <source>
        <dbReference type="Proteomes" id="UP000226079"/>
    </source>
</evidence>
<dbReference type="EMBL" id="PDJC01000001">
    <property type="protein sequence ID" value="PFG16302.1"/>
    <property type="molecule type" value="Genomic_DNA"/>
</dbReference>
<name>A0A2A9CRR6_9ACTN</name>
<reference evidence="1 2" key="1">
    <citation type="submission" date="2017-10" db="EMBL/GenBank/DDBJ databases">
        <title>Sequencing the genomes of 1000 actinobacteria strains.</title>
        <authorList>
            <person name="Klenk H.-P."/>
        </authorList>
    </citation>
    <scope>NUCLEOTIDE SEQUENCE [LARGE SCALE GENOMIC DNA]</scope>
    <source>
        <strain evidence="1 2">DSM 15597</strain>
    </source>
</reference>
<dbReference type="AlphaFoldDB" id="A0A2A9CRR6"/>
<dbReference type="Proteomes" id="UP000226079">
    <property type="component" value="Unassembled WGS sequence"/>
</dbReference>
<accession>A0A2A9CRR6</accession>
<proteinExistence type="predicted"/>
<evidence type="ECO:0000313" key="1">
    <source>
        <dbReference type="EMBL" id="PFG16302.1"/>
    </source>
</evidence>